<dbReference type="NCBIfam" id="NF038011">
    <property type="entry name" value="PelF"/>
    <property type="match status" value="1"/>
</dbReference>
<evidence type="ECO:0000313" key="2">
    <source>
        <dbReference type="EMBL" id="RJP59547.1"/>
    </source>
</evidence>
<dbReference type="Pfam" id="PF13692">
    <property type="entry name" value="Glyco_trans_1_4"/>
    <property type="match status" value="1"/>
</dbReference>
<dbReference type="InterPro" id="IPR022622">
    <property type="entry name" value="DUF3492"/>
</dbReference>
<evidence type="ECO:0000313" key="3">
    <source>
        <dbReference type="Proteomes" id="UP000266426"/>
    </source>
</evidence>
<evidence type="ECO:0000259" key="1">
    <source>
        <dbReference type="Pfam" id="PF11997"/>
    </source>
</evidence>
<feature type="domain" description="DUF3492" evidence="1">
    <location>
        <begin position="6"/>
        <end position="282"/>
    </location>
</feature>
<dbReference type="SUPFAM" id="SSF53756">
    <property type="entry name" value="UDP-Glycosyltransferase/glycogen phosphorylase"/>
    <property type="match status" value="1"/>
</dbReference>
<dbReference type="Pfam" id="PF11997">
    <property type="entry name" value="DUF3492"/>
    <property type="match status" value="1"/>
</dbReference>
<dbReference type="Proteomes" id="UP000266426">
    <property type="component" value="Unassembled WGS sequence"/>
</dbReference>
<dbReference type="InterPro" id="IPR047691">
    <property type="entry name" value="PelF-like"/>
</dbReference>
<dbReference type="Gene3D" id="3.40.50.2000">
    <property type="entry name" value="Glycogen Phosphorylase B"/>
    <property type="match status" value="2"/>
</dbReference>
<comment type="caution">
    <text evidence="2">The sequence shown here is derived from an EMBL/GenBank/DDBJ whole genome shotgun (WGS) entry which is preliminary data.</text>
</comment>
<proteinExistence type="predicted"/>
<dbReference type="AlphaFoldDB" id="A0A3A4R9U4"/>
<dbReference type="EMBL" id="QZJZ01000047">
    <property type="protein sequence ID" value="RJP59547.1"/>
    <property type="molecule type" value="Genomic_DNA"/>
</dbReference>
<organism evidence="2 3">
    <name type="scientific">Candidatus Auribacter fodinae</name>
    <dbReference type="NCBI Taxonomy" id="2093366"/>
    <lineage>
        <taxon>Bacteria</taxon>
        <taxon>Pseudomonadati</taxon>
        <taxon>Candidatus Auribacterota</taxon>
        <taxon>Candidatus Auribacteria</taxon>
        <taxon>Candidatus Auribacterales</taxon>
        <taxon>Candidatus Auribacteraceae</taxon>
        <taxon>Candidatus Auribacter</taxon>
    </lineage>
</organism>
<dbReference type="PANTHER" id="PTHR12526">
    <property type="entry name" value="GLYCOSYLTRANSFERASE"/>
    <property type="match status" value="1"/>
</dbReference>
<name>A0A3A4R9U4_9BACT</name>
<sequence>MSTTSDVCLILEGTYPYVAGGVSSWVHQLVTALSDVRFSLLVILPTRDYIREFKYQMPSNIVDLRQIFIHDYEAQKPKCIYSRKKKEIFDELEKLIIEAVNGNLSRFEMLVPYLTGKENGLSLTIEDLIFSTLSWEMISNLYHHFNLNISFIDFFWTYRFTVMPLFNIFHAQIPDASIYHAISTGYAGILASIGKINQRAALILTEHGIYTRERKIEIAQASWIYDEKATDTRPETAMSFFKQWWTTFFGMMSILCYHHCNEIITLYEGNQIEQIKGGADPSRVSIIPNGIDLKGGTPQQRVLDSSKTDFVIGLVGRVVPIKDVKTFIKSCKVVLDALPDCRFLIMGPTDEDEEYYHECVALRDMLGMTDKITFTGIINVNEYYPKLDLLVLTSESEAQPLVILEAHAVGLPVVSSDVGSCQEMLYGRIPEDKAIGKSGLITGVGNPAETGEAIVQILSDPQQYTAMSKAGAQRVERFYNRDELFAKYLNLYDKYMF</sequence>
<reference evidence="2 3" key="1">
    <citation type="journal article" date="2017" name="ISME J.">
        <title>Energy and carbon metabolisms in a deep terrestrial subsurface fluid microbial community.</title>
        <authorList>
            <person name="Momper L."/>
            <person name="Jungbluth S.P."/>
            <person name="Lee M.D."/>
            <person name="Amend J.P."/>
        </authorList>
    </citation>
    <scope>NUCLEOTIDE SEQUENCE [LARGE SCALE GENOMIC DNA]</scope>
    <source>
        <strain evidence="2">SURF_26</strain>
    </source>
</reference>
<accession>A0A3A4R9U4</accession>
<gene>
    <name evidence="2" type="ORF">C4541_05850</name>
</gene>
<protein>
    <submittedName>
        <fullName evidence="2">DUF3492 domain-containing protein</fullName>
    </submittedName>
</protein>
<dbReference type="PANTHER" id="PTHR12526:SF608">
    <property type="entry name" value="PELF"/>
    <property type="match status" value="1"/>
</dbReference>